<feature type="transmembrane region" description="Helical" evidence="1">
    <location>
        <begin position="75"/>
        <end position="95"/>
    </location>
</feature>
<keyword evidence="1" id="KW-0812">Transmembrane</keyword>
<evidence type="ECO:0000313" key="3">
    <source>
        <dbReference type="EMBL" id="KJF40106.1"/>
    </source>
</evidence>
<proteinExistence type="predicted"/>
<feature type="transmembrane region" description="Helical" evidence="1">
    <location>
        <begin position="280"/>
        <end position="302"/>
    </location>
</feature>
<keyword evidence="1" id="KW-0472">Membrane</keyword>
<dbReference type="GeneID" id="42856536"/>
<dbReference type="Proteomes" id="UP000449193">
    <property type="component" value="Unassembled WGS sequence"/>
</dbReference>
<evidence type="ECO:0000256" key="1">
    <source>
        <dbReference type="SAM" id="Phobius"/>
    </source>
</evidence>
<dbReference type="EMBL" id="WMZR01000002">
    <property type="protein sequence ID" value="MTS50209.1"/>
    <property type="molecule type" value="Genomic_DNA"/>
</dbReference>
<dbReference type="RefSeq" id="WP_050005157.1">
    <property type="nucleotide sequence ID" value="NZ_CAUEXJ010000046.1"/>
</dbReference>
<name>A0A0D8J0N2_9FIRM</name>
<feature type="transmembrane region" description="Helical" evidence="1">
    <location>
        <begin position="156"/>
        <end position="177"/>
    </location>
</feature>
<sequence length="508" mass="55211">MDEAGEKLKRAFTGAFALLFAVIVLCAVFCNQNVFGTQSPRSLLAGGLALAVGVLCAAWLLRLLPAPGKRLRRTLLAAFFTLCFLAQAHVGRALVVGATGDWDFGIVLRAALDFAADGAQGGIYFNNFPNNQPLMLLLAELFRLLRACGVTEEYELLVWGMRFGAVLLQLALFFLYLCAARLLGRRAGALTLLLGAATAPFLLYAPVYYTDTVTAPIPIAILYCWLRLRAARREGRPGRGPLAAVFVLGVLGTLLKVTVVIMVIAVVLDWMISFPKLRERLAALALLAAVVAGVNAGSFAAAHSGAFRKAQPGDEIPKTHWIMMGLAGNGGYNNEDYVLTFSAPDGETRKALIRDEIAARLKEMGPAGLVRHALDKIGYTWGEGTYYLPHKLAMGPTQPHSFWAEIFFEGRAHFSLFLRYANGLMLCMLLYLLAGALQKQSRDVLFAARLSVCGLFFFLLIWEARSRYLVNYVPVLLLLFAAAAWGMAGRLPGWGCKQRGTGGESIPG</sequence>
<feature type="transmembrane region" description="Helical" evidence="1">
    <location>
        <begin position="42"/>
        <end position="63"/>
    </location>
</feature>
<feature type="domain" description="Glycosyltransferase RgtA/B/C/D-like" evidence="2">
    <location>
        <begin position="159"/>
        <end position="291"/>
    </location>
</feature>
<evidence type="ECO:0000313" key="5">
    <source>
        <dbReference type="Proteomes" id="UP000032483"/>
    </source>
</evidence>
<protein>
    <recommendedName>
        <fullName evidence="2">Glycosyltransferase RgtA/B/C/D-like domain-containing protein</fullName>
    </recommendedName>
</protein>
<feature type="transmembrane region" description="Helical" evidence="1">
    <location>
        <begin position="189"/>
        <end position="207"/>
    </location>
</feature>
<feature type="transmembrane region" description="Helical" evidence="1">
    <location>
        <begin position="213"/>
        <end position="230"/>
    </location>
</feature>
<accession>A0A0D8J0N2</accession>
<reference evidence="3" key="1">
    <citation type="submission" date="2015-02" db="EMBL/GenBank/DDBJ databases">
        <title>A novel member of the family Ruminococcaceae isolated from human feces.</title>
        <authorList>
            <person name="Shkoporov A.N."/>
            <person name="Chaplin A.V."/>
            <person name="Motuzova O.V."/>
            <person name="Kafarskaia L.I."/>
            <person name="Khokhlova E.V."/>
            <person name="Efimov B.A."/>
        </authorList>
    </citation>
    <scope>NUCLEOTIDE SEQUENCE [LARGE SCALE GENOMIC DNA]</scope>
    <source>
        <strain evidence="3">585-1</strain>
    </source>
</reference>
<keyword evidence="5" id="KW-1185">Reference proteome</keyword>
<organism evidence="3 5">
    <name type="scientific">Ruthenibacterium lactatiformans</name>
    <dbReference type="NCBI Taxonomy" id="1550024"/>
    <lineage>
        <taxon>Bacteria</taxon>
        <taxon>Bacillati</taxon>
        <taxon>Bacillota</taxon>
        <taxon>Clostridia</taxon>
        <taxon>Eubacteriales</taxon>
        <taxon>Oscillospiraceae</taxon>
        <taxon>Ruthenibacterium</taxon>
    </lineage>
</organism>
<evidence type="ECO:0000259" key="2">
    <source>
        <dbReference type="Pfam" id="PF13231"/>
    </source>
</evidence>
<feature type="transmembrane region" description="Helical" evidence="1">
    <location>
        <begin position="417"/>
        <end position="438"/>
    </location>
</feature>
<comment type="caution">
    <text evidence="3">The sequence shown here is derived from an EMBL/GenBank/DDBJ whole genome shotgun (WGS) entry which is preliminary data.</text>
</comment>
<dbReference type="Pfam" id="PF13231">
    <property type="entry name" value="PMT_2"/>
    <property type="match status" value="1"/>
</dbReference>
<gene>
    <name evidence="4" type="ORF">GMD52_01460</name>
    <name evidence="3" type="ORF">TQ39_07975</name>
</gene>
<dbReference type="AlphaFoldDB" id="A0A0D8J0N2"/>
<dbReference type="EMBL" id="JXXK01000009">
    <property type="protein sequence ID" value="KJF40106.1"/>
    <property type="molecule type" value="Genomic_DNA"/>
</dbReference>
<reference evidence="4 6" key="2">
    <citation type="journal article" date="2019" name="Nat. Med.">
        <title>A library of human gut bacterial isolates paired with longitudinal multiomics data enables mechanistic microbiome research.</title>
        <authorList>
            <person name="Poyet M."/>
            <person name="Groussin M."/>
            <person name="Gibbons S.M."/>
            <person name="Avila-Pacheco J."/>
            <person name="Jiang X."/>
            <person name="Kearney S.M."/>
            <person name="Perrotta A.R."/>
            <person name="Berdy B."/>
            <person name="Zhao S."/>
            <person name="Lieberman T.D."/>
            <person name="Swanson P.K."/>
            <person name="Smith M."/>
            <person name="Roesemann S."/>
            <person name="Alexander J.E."/>
            <person name="Rich S.A."/>
            <person name="Livny J."/>
            <person name="Vlamakis H."/>
            <person name="Clish C."/>
            <person name="Bullock K."/>
            <person name="Deik A."/>
            <person name="Scott J."/>
            <person name="Pierce K.A."/>
            <person name="Xavier R.J."/>
            <person name="Alm E.J."/>
        </authorList>
    </citation>
    <scope>NUCLEOTIDE SEQUENCE [LARGE SCALE GENOMIC DNA]</scope>
    <source>
        <strain evidence="4 6">BIOML-A7</strain>
    </source>
</reference>
<feature type="transmembrane region" description="Helical" evidence="1">
    <location>
        <begin position="444"/>
        <end position="462"/>
    </location>
</feature>
<keyword evidence="1" id="KW-1133">Transmembrane helix</keyword>
<dbReference type="Proteomes" id="UP000032483">
    <property type="component" value="Unassembled WGS sequence"/>
</dbReference>
<evidence type="ECO:0000313" key="4">
    <source>
        <dbReference type="EMBL" id="MTS50209.1"/>
    </source>
</evidence>
<feature type="transmembrane region" description="Helical" evidence="1">
    <location>
        <begin position="242"/>
        <end position="268"/>
    </location>
</feature>
<evidence type="ECO:0000313" key="6">
    <source>
        <dbReference type="Proteomes" id="UP000449193"/>
    </source>
</evidence>
<dbReference type="InterPro" id="IPR038731">
    <property type="entry name" value="RgtA/B/C-like"/>
</dbReference>
<feature type="transmembrane region" description="Helical" evidence="1">
    <location>
        <begin position="469"/>
        <end position="488"/>
    </location>
</feature>